<evidence type="ECO:0000313" key="1">
    <source>
        <dbReference type="EMBL" id="KAF4694340.1"/>
    </source>
</evidence>
<protein>
    <submittedName>
        <fullName evidence="1">Uncharacterized protein</fullName>
    </submittedName>
</protein>
<dbReference type="Proteomes" id="UP000541610">
    <property type="component" value="Unassembled WGS sequence"/>
</dbReference>
<accession>A0A7J6PFV2</accession>
<sequence length="99" mass="10687">MRNVCDVECEVAFAGEVLQAADTRVCDQRGNQGGIIGLVVEYNVAIVVTRVRFSDDAVFGRVFTSPHPSGQSWGRRGYVGKKADYSKRVVTGIHLSAAA</sequence>
<dbReference type="OrthoDB" id="4365880at2759"/>
<name>A0A7J6PFV2_PEROL</name>
<reference evidence="1 2" key="1">
    <citation type="submission" date="2020-04" db="EMBL/GenBank/DDBJ databases">
        <title>Perkinsus olseni comparative genomics.</title>
        <authorList>
            <person name="Bogema D.R."/>
        </authorList>
    </citation>
    <scope>NUCLEOTIDE SEQUENCE [LARGE SCALE GENOMIC DNA]</scope>
    <source>
        <strain evidence="1">00978-12</strain>
    </source>
</reference>
<comment type="caution">
    <text evidence="1">The sequence shown here is derived from an EMBL/GenBank/DDBJ whole genome shotgun (WGS) entry which is preliminary data.</text>
</comment>
<dbReference type="AlphaFoldDB" id="A0A7J6PFV2"/>
<organism evidence="1 2">
    <name type="scientific">Perkinsus olseni</name>
    <name type="common">Perkinsus atlanticus</name>
    <dbReference type="NCBI Taxonomy" id="32597"/>
    <lineage>
        <taxon>Eukaryota</taxon>
        <taxon>Sar</taxon>
        <taxon>Alveolata</taxon>
        <taxon>Perkinsozoa</taxon>
        <taxon>Perkinsea</taxon>
        <taxon>Perkinsida</taxon>
        <taxon>Perkinsidae</taxon>
        <taxon>Perkinsus</taxon>
    </lineage>
</organism>
<proteinExistence type="predicted"/>
<gene>
    <name evidence="1" type="ORF">FOZ60_008499</name>
</gene>
<evidence type="ECO:0000313" key="2">
    <source>
        <dbReference type="Proteomes" id="UP000541610"/>
    </source>
</evidence>
<dbReference type="EMBL" id="JABANP010000034">
    <property type="protein sequence ID" value="KAF4694340.1"/>
    <property type="molecule type" value="Genomic_DNA"/>
</dbReference>